<feature type="domain" description="Malonyl-CoA:ACP transacylase (MAT)" evidence="8">
    <location>
        <begin position="7"/>
        <end position="305"/>
    </location>
</feature>
<keyword evidence="4 6" id="KW-0012">Acyltransferase</keyword>
<dbReference type="InterPro" id="IPR024925">
    <property type="entry name" value="Malonyl_CoA-ACP_transAc"/>
</dbReference>
<dbReference type="InterPro" id="IPR004410">
    <property type="entry name" value="Malonyl_CoA-ACP_transAc_FabD"/>
</dbReference>
<dbReference type="RefSeq" id="WP_246902795.1">
    <property type="nucleotide sequence ID" value="NZ_JALJRB010000002.1"/>
</dbReference>
<evidence type="ECO:0000259" key="8">
    <source>
        <dbReference type="SMART" id="SM00827"/>
    </source>
</evidence>
<dbReference type="InterPro" id="IPR016035">
    <property type="entry name" value="Acyl_Trfase/lysoPLipase"/>
</dbReference>
<gene>
    <name evidence="9" type="primary">fabD</name>
    <name evidence="9" type="ORF">MRX98_02660</name>
</gene>
<organism evidence="9 10">
    <name type="scientific">Desulfatitalea alkaliphila</name>
    <dbReference type="NCBI Taxonomy" id="2929485"/>
    <lineage>
        <taxon>Bacteria</taxon>
        <taxon>Pseudomonadati</taxon>
        <taxon>Thermodesulfobacteriota</taxon>
        <taxon>Desulfobacteria</taxon>
        <taxon>Desulfobacterales</taxon>
        <taxon>Desulfosarcinaceae</taxon>
        <taxon>Desulfatitalea</taxon>
    </lineage>
</organism>
<evidence type="ECO:0000256" key="5">
    <source>
        <dbReference type="ARBA" id="ARBA00048462"/>
    </source>
</evidence>
<evidence type="ECO:0000256" key="2">
    <source>
        <dbReference type="ARBA" id="ARBA00018953"/>
    </source>
</evidence>
<dbReference type="SUPFAM" id="SSF52151">
    <property type="entry name" value="FabD/lysophospholipase-like"/>
    <property type="match status" value="1"/>
</dbReference>
<reference evidence="9" key="1">
    <citation type="submission" date="2022-04" db="EMBL/GenBank/DDBJ databases">
        <title>Desulfatitalea alkaliphila sp. nov., a novel anaerobic sulfate-reducing bacterium isolated from terrestrial mud volcano, Taman Peninsula, Russia.</title>
        <authorList>
            <person name="Khomyakova M.A."/>
            <person name="Merkel A.Y."/>
            <person name="Slobodkin A.I."/>
        </authorList>
    </citation>
    <scope>NUCLEOTIDE SEQUENCE</scope>
    <source>
        <strain evidence="9">M08but</strain>
    </source>
</reference>
<keyword evidence="10" id="KW-1185">Reference proteome</keyword>
<evidence type="ECO:0000256" key="4">
    <source>
        <dbReference type="ARBA" id="ARBA00023315"/>
    </source>
</evidence>
<dbReference type="PIRSF" id="PIRSF000446">
    <property type="entry name" value="Mct"/>
    <property type="match status" value="1"/>
</dbReference>
<evidence type="ECO:0000256" key="1">
    <source>
        <dbReference type="ARBA" id="ARBA00013258"/>
    </source>
</evidence>
<dbReference type="EMBL" id="JALJRB010000002">
    <property type="protein sequence ID" value="MCJ8499462.1"/>
    <property type="molecule type" value="Genomic_DNA"/>
</dbReference>
<dbReference type="SMART" id="SM00827">
    <property type="entry name" value="PKS_AT"/>
    <property type="match status" value="1"/>
</dbReference>
<comment type="catalytic activity">
    <reaction evidence="5 6">
        <text>holo-[ACP] + malonyl-CoA = malonyl-[ACP] + CoA</text>
        <dbReference type="Rhea" id="RHEA:41792"/>
        <dbReference type="Rhea" id="RHEA-COMP:9623"/>
        <dbReference type="Rhea" id="RHEA-COMP:9685"/>
        <dbReference type="ChEBI" id="CHEBI:57287"/>
        <dbReference type="ChEBI" id="CHEBI:57384"/>
        <dbReference type="ChEBI" id="CHEBI:64479"/>
        <dbReference type="ChEBI" id="CHEBI:78449"/>
        <dbReference type="EC" id="2.3.1.39"/>
    </reaction>
</comment>
<feature type="active site" evidence="7">
    <location>
        <position position="199"/>
    </location>
</feature>
<dbReference type="InterPro" id="IPR050858">
    <property type="entry name" value="Mal-CoA-ACP_Trans/PKS_FabD"/>
</dbReference>
<dbReference type="GO" id="GO:0004314">
    <property type="term" value="F:[acyl-carrier-protein] S-malonyltransferase activity"/>
    <property type="evidence" value="ECO:0007669"/>
    <property type="project" value="UniProtKB-EC"/>
</dbReference>
<dbReference type="Gene3D" id="3.40.366.10">
    <property type="entry name" value="Malonyl-Coenzyme A Acyl Carrier Protein, domain 2"/>
    <property type="match status" value="1"/>
</dbReference>
<dbReference type="Gene3D" id="3.30.70.250">
    <property type="entry name" value="Malonyl-CoA ACP transacylase, ACP-binding"/>
    <property type="match status" value="1"/>
</dbReference>
<evidence type="ECO:0000256" key="7">
    <source>
        <dbReference type="PIRSR" id="PIRSR000446-1"/>
    </source>
</evidence>
<evidence type="ECO:0000256" key="6">
    <source>
        <dbReference type="PIRNR" id="PIRNR000446"/>
    </source>
</evidence>
<proteinExistence type="inferred from homology"/>
<protein>
    <recommendedName>
        <fullName evidence="2 6">Malonyl CoA-acyl carrier protein transacylase</fullName>
        <ecNumber evidence="1 6">2.3.1.39</ecNumber>
    </recommendedName>
</protein>
<dbReference type="PANTHER" id="PTHR42681:SF1">
    <property type="entry name" value="MALONYL-COA-ACYL CARRIER PROTEIN TRANSACYLASE, MITOCHONDRIAL"/>
    <property type="match status" value="1"/>
</dbReference>
<feature type="active site" evidence="7">
    <location>
        <position position="91"/>
    </location>
</feature>
<dbReference type="GO" id="GO:0006633">
    <property type="term" value="P:fatty acid biosynthetic process"/>
    <property type="evidence" value="ECO:0007669"/>
    <property type="project" value="TreeGrafter"/>
</dbReference>
<dbReference type="InterPro" id="IPR014043">
    <property type="entry name" value="Acyl_transferase_dom"/>
</dbReference>
<evidence type="ECO:0000256" key="3">
    <source>
        <dbReference type="ARBA" id="ARBA00022679"/>
    </source>
</evidence>
<dbReference type="InterPro" id="IPR016036">
    <property type="entry name" value="Malonyl_transacylase_ACP-bd"/>
</dbReference>
<comment type="caution">
    <text evidence="9">The sequence shown here is derived from an EMBL/GenBank/DDBJ whole genome shotgun (WGS) entry which is preliminary data.</text>
</comment>
<dbReference type="Pfam" id="PF00698">
    <property type="entry name" value="Acyl_transf_1"/>
    <property type="match status" value="1"/>
</dbReference>
<dbReference type="NCBIfam" id="TIGR00128">
    <property type="entry name" value="fabD"/>
    <property type="match status" value="1"/>
</dbReference>
<evidence type="ECO:0000313" key="9">
    <source>
        <dbReference type="EMBL" id="MCJ8499462.1"/>
    </source>
</evidence>
<dbReference type="SUPFAM" id="SSF55048">
    <property type="entry name" value="Probable ACP-binding domain of malonyl-CoA ACP transacylase"/>
    <property type="match status" value="1"/>
</dbReference>
<dbReference type="AlphaFoldDB" id="A0AA41QZT8"/>
<keyword evidence="3 6" id="KW-0808">Transferase</keyword>
<name>A0AA41QZT8_9BACT</name>
<accession>A0AA41QZT8</accession>
<dbReference type="PANTHER" id="PTHR42681">
    <property type="entry name" value="MALONYL-COA-ACYL CARRIER PROTEIN TRANSACYLASE, MITOCHONDRIAL"/>
    <property type="match status" value="1"/>
</dbReference>
<dbReference type="GO" id="GO:0005829">
    <property type="term" value="C:cytosol"/>
    <property type="evidence" value="ECO:0007669"/>
    <property type="project" value="TreeGrafter"/>
</dbReference>
<sequence length="312" mass="32918">MKKIAFLFPGQGSQKVGMGRDLYEAHEEAKAVFATADAATGLPVTQLCFEGPMETLTETVNLQPAITAVNLACLALLEKADLRPALCAGHSLGEYSALYAAGVISAADCIKLVHKRGALMHREATQHSGAMSAVVGLTIDQVNAIVSRHAENAVVAVANHNSAEQIVITGAPEAVQAAGAEAAEQGARAIPLQVSGAWHSPLIQGAEAEFAAFLDEIPFAAPRCPVIHNVTADTTDDPRQIRTLMARQLCSPVRWYDSVNRMAAAGIEVYVEIGPGRVLAGLLKKILPAGHGARVYNVSDLKTAEKFLQAEI</sequence>
<comment type="similarity">
    <text evidence="6">Belongs to the fabD family.</text>
</comment>
<dbReference type="EC" id="2.3.1.39" evidence="1 6"/>
<dbReference type="InterPro" id="IPR001227">
    <property type="entry name" value="Ac_transferase_dom_sf"/>
</dbReference>
<evidence type="ECO:0000313" key="10">
    <source>
        <dbReference type="Proteomes" id="UP001165427"/>
    </source>
</evidence>
<dbReference type="Proteomes" id="UP001165427">
    <property type="component" value="Unassembled WGS sequence"/>
</dbReference>